<dbReference type="InterPro" id="IPR021958">
    <property type="entry name" value="DUF3575"/>
</dbReference>
<feature type="chain" id="PRO_5001986138" description="DUF3575 domain-containing protein" evidence="1">
    <location>
        <begin position="26"/>
        <end position="194"/>
    </location>
</feature>
<evidence type="ECO:0000313" key="2">
    <source>
        <dbReference type="EMBL" id="KGN73435.1"/>
    </source>
</evidence>
<dbReference type="Gene3D" id="2.40.128.130">
    <property type="entry name" value="Autotransporter beta-domain"/>
    <property type="match status" value="1"/>
</dbReference>
<feature type="signal peptide" evidence="1">
    <location>
        <begin position="1"/>
        <end position="25"/>
    </location>
</feature>
<dbReference type="Pfam" id="PF12099">
    <property type="entry name" value="DUF3575"/>
    <property type="match status" value="1"/>
</dbReference>
<sequence length="194" mass="22145">MYKVLKFLILGSTLLGLTSSLTTYAQNISLKTNVLYMGTTTPNLGMEFKLNDKWTVDLSGGYNPFSFHENRKFKHWVVMPELRFWTCESFSGHFLGLHLIGGEYNVSDINLPVGRFKDLKDFRYQGWGIGGGLTYGYHWVINRRFNLEASISAGYAYLDYEKFKCAKCGEKIGEGTNNYFGLTKATVSLIYFIK</sequence>
<dbReference type="STRING" id="28115.HQ47_08240"/>
<dbReference type="InterPro" id="IPR036709">
    <property type="entry name" value="Autotransporte_beta_dom_sf"/>
</dbReference>
<keyword evidence="3" id="KW-1185">Reference proteome</keyword>
<keyword evidence="1" id="KW-0732">Signal</keyword>
<dbReference type="RefSeq" id="WP_036874613.1">
    <property type="nucleotide sequence ID" value="NZ_JRFA01000023.1"/>
</dbReference>
<evidence type="ECO:0008006" key="4">
    <source>
        <dbReference type="Google" id="ProtNLM"/>
    </source>
</evidence>
<dbReference type="eggNOG" id="COG2885">
    <property type="taxonomic scope" value="Bacteria"/>
</dbReference>
<gene>
    <name evidence="2" type="ORF">HQ47_08240</name>
</gene>
<evidence type="ECO:0000256" key="1">
    <source>
        <dbReference type="SAM" id="SignalP"/>
    </source>
</evidence>
<proteinExistence type="predicted"/>
<dbReference type="Proteomes" id="UP000030103">
    <property type="component" value="Unassembled WGS sequence"/>
</dbReference>
<name>A0A0A2E7M2_9PORP</name>
<accession>A0A0A2E7M2</accession>
<organism evidence="2 3">
    <name type="scientific">Porphyromonas macacae</name>
    <dbReference type="NCBI Taxonomy" id="28115"/>
    <lineage>
        <taxon>Bacteria</taxon>
        <taxon>Pseudomonadati</taxon>
        <taxon>Bacteroidota</taxon>
        <taxon>Bacteroidia</taxon>
        <taxon>Bacteroidales</taxon>
        <taxon>Porphyromonadaceae</taxon>
        <taxon>Porphyromonas</taxon>
    </lineage>
</organism>
<dbReference type="EMBL" id="JRFA01000023">
    <property type="protein sequence ID" value="KGN73435.1"/>
    <property type="molecule type" value="Genomic_DNA"/>
</dbReference>
<comment type="caution">
    <text evidence="2">The sequence shown here is derived from an EMBL/GenBank/DDBJ whole genome shotgun (WGS) entry which is preliminary data.</text>
</comment>
<dbReference type="AlphaFoldDB" id="A0A0A2E7M2"/>
<protein>
    <recommendedName>
        <fullName evidence="4">DUF3575 domain-containing protein</fullName>
    </recommendedName>
</protein>
<reference evidence="2 3" key="1">
    <citation type="submission" date="2014-09" db="EMBL/GenBank/DDBJ databases">
        <title>Draft Genome Sequence of Porphyromonas macacae COT-192_OH2859.</title>
        <authorList>
            <person name="Wallis C."/>
            <person name="Deusch O."/>
            <person name="O'Flynn C."/>
            <person name="Davis I."/>
            <person name="Horsfall A."/>
            <person name="Kirkwood N."/>
            <person name="Harris S."/>
            <person name="Eisen J.A."/>
            <person name="Coil D.A."/>
            <person name="Darling A.E."/>
            <person name="Jospin G."/>
            <person name="Alexiev A."/>
        </authorList>
    </citation>
    <scope>NUCLEOTIDE SEQUENCE [LARGE SCALE GENOMIC DNA]</scope>
    <source>
        <strain evidence="3">COT-192 OH2859</strain>
    </source>
</reference>
<dbReference type="SUPFAM" id="SSF103515">
    <property type="entry name" value="Autotransporter"/>
    <property type="match status" value="1"/>
</dbReference>
<evidence type="ECO:0000313" key="3">
    <source>
        <dbReference type="Proteomes" id="UP000030103"/>
    </source>
</evidence>
<dbReference type="OrthoDB" id="1060107at2"/>